<feature type="signal peptide" evidence="3">
    <location>
        <begin position="1"/>
        <end position="27"/>
    </location>
</feature>
<feature type="chain" id="PRO_5043796433" description="MIR domain-containing protein" evidence="3">
    <location>
        <begin position="28"/>
        <end position="305"/>
    </location>
</feature>
<evidence type="ECO:0000313" key="5">
    <source>
        <dbReference type="EMBL" id="CAI5743387.1"/>
    </source>
</evidence>
<dbReference type="AlphaFoldDB" id="A0AAV0V2T6"/>
<gene>
    <name evidence="5" type="ORF">HBR001_LOCUS9452</name>
</gene>
<dbReference type="PANTHER" id="PTHR46809:SF2">
    <property type="entry name" value="GH21273P"/>
    <property type="match status" value="1"/>
</dbReference>
<comment type="caution">
    <text evidence="5">The sequence shown here is derived from an EMBL/GenBank/DDBJ whole genome shotgun (WGS) entry which is preliminary data.</text>
</comment>
<evidence type="ECO:0000259" key="4">
    <source>
        <dbReference type="PROSITE" id="PS50919"/>
    </source>
</evidence>
<dbReference type="InterPro" id="IPR036300">
    <property type="entry name" value="MIR_dom_sf"/>
</dbReference>
<dbReference type="PANTHER" id="PTHR46809">
    <property type="entry name" value="STROMAL CELL-DERIVED FACTOR 2-LIKE PROTEIN"/>
    <property type="match status" value="1"/>
</dbReference>
<dbReference type="Pfam" id="PF02815">
    <property type="entry name" value="MIR"/>
    <property type="match status" value="1"/>
</dbReference>
<feature type="domain" description="MIR" evidence="4">
    <location>
        <begin position="168"/>
        <end position="224"/>
    </location>
</feature>
<proteinExistence type="predicted"/>
<dbReference type="PROSITE" id="PS50919">
    <property type="entry name" value="MIR"/>
    <property type="match status" value="2"/>
</dbReference>
<organism evidence="5 6">
    <name type="scientific">Hyaloperonospora brassicae</name>
    <name type="common">Brassica downy mildew</name>
    <name type="synonym">Peronospora brassicae</name>
    <dbReference type="NCBI Taxonomy" id="162125"/>
    <lineage>
        <taxon>Eukaryota</taxon>
        <taxon>Sar</taxon>
        <taxon>Stramenopiles</taxon>
        <taxon>Oomycota</taxon>
        <taxon>Peronosporomycetes</taxon>
        <taxon>Peronosporales</taxon>
        <taxon>Peronosporaceae</taxon>
        <taxon>Hyaloperonospora</taxon>
    </lineage>
</organism>
<evidence type="ECO:0000256" key="2">
    <source>
        <dbReference type="ARBA" id="ARBA00022737"/>
    </source>
</evidence>
<keyword evidence="6" id="KW-1185">Reference proteome</keyword>
<name>A0AAV0V2T6_HYABA</name>
<dbReference type="SMART" id="SM00472">
    <property type="entry name" value="MIR"/>
    <property type="match status" value="3"/>
</dbReference>
<reference evidence="5" key="1">
    <citation type="submission" date="2022-12" db="EMBL/GenBank/DDBJ databases">
        <authorList>
            <person name="Webb A."/>
        </authorList>
    </citation>
    <scope>NUCLEOTIDE SEQUENCE</scope>
    <source>
        <strain evidence="5">Hp1</strain>
    </source>
</reference>
<dbReference type="Gene3D" id="2.80.10.50">
    <property type="match status" value="1"/>
</dbReference>
<protein>
    <recommendedName>
        <fullName evidence="4">MIR domain-containing protein</fullName>
    </recommendedName>
</protein>
<evidence type="ECO:0000313" key="6">
    <source>
        <dbReference type="Proteomes" id="UP001162031"/>
    </source>
</evidence>
<dbReference type="Proteomes" id="UP001162031">
    <property type="component" value="Unassembled WGS sequence"/>
</dbReference>
<keyword evidence="2" id="KW-0677">Repeat</keyword>
<dbReference type="InterPro" id="IPR016093">
    <property type="entry name" value="MIR_motif"/>
</dbReference>
<accession>A0AAV0V2T6</accession>
<keyword evidence="1 3" id="KW-0732">Signal</keyword>
<evidence type="ECO:0000256" key="3">
    <source>
        <dbReference type="SAM" id="SignalP"/>
    </source>
</evidence>
<sequence>MRTVVVSVSAPTLLLLLHSERPSLVSASDTHCVKWRATSNCDPHGLRDPQHDAACSERIPSDLSGFCECEGRRRVREVACDHHEFTCEEACAEDSSAELSYPQGFEHVTCGSSIKLVHEPSRYRLHSHDIAYGSGSGQQSVTTHMARNDVNSYWLVKEGDADPVCETGKPVECGATIRLEHLQTRRNLHSHMFEAPLSTQNLEVSAYGVAGEGDRSDSWVVECQEGQQCSAQDQCDDDVGLWKRGALVRLRHRATSHLLRTSVTARFDDTNCPRCPINGQQEVSASSLRDDETLWFAGEGIYVTE</sequence>
<dbReference type="EMBL" id="CANTFL010001488">
    <property type="protein sequence ID" value="CAI5743387.1"/>
    <property type="molecule type" value="Genomic_DNA"/>
</dbReference>
<dbReference type="CDD" id="cd23279">
    <property type="entry name" value="beta-trefoil_MIR_SDF2-like"/>
    <property type="match status" value="1"/>
</dbReference>
<feature type="domain" description="MIR" evidence="4">
    <location>
        <begin position="105"/>
        <end position="159"/>
    </location>
</feature>
<dbReference type="SUPFAM" id="SSF82109">
    <property type="entry name" value="MIR domain"/>
    <property type="match status" value="1"/>
</dbReference>
<evidence type="ECO:0000256" key="1">
    <source>
        <dbReference type="ARBA" id="ARBA00022729"/>
    </source>
</evidence>